<dbReference type="Proteomes" id="UP000709959">
    <property type="component" value="Unassembled WGS sequence"/>
</dbReference>
<dbReference type="EMBL" id="JADKCH010000003">
    <property type="protein sequence ID" value="MBK8572193.1"/>
    <property type="molecule type" value="Genomic_DNA"/>
</dbReference>
<gene>
    <name evidence="2" type="ORF">IPN91_05995</name>
</gene>
<keyword evidence="1" id="KW-0812">Transmembrane</keyword>
<sequence>MRLAAPSLTRQNLLCAAALGLVALGAPFPALQAVFHAALVLALAPRAGSPLFGALWALAAGWTLEGSLRLYPHLGGTAWADLTLALLAGWMAGRWPLEGLKGWLARLAALSVLHALLVHGAVRVATTAHPWGWGWFWALLSVPAWGWLAWRLLHAGTGPGRR</sequence>
<feature type="transmembrane region" description="Helical" evidence="1">
    <location>
        <begin position="134"/>
        <end position="153"/>
    </location>
</feature>
<reference evidence="2 3" key="1">
    <citation type="submission" date="2020-10" db="EMBL/GenBank/DDBJ databases">
        <title>Connecting structure to function with the recovery of over 1000 high-quality activated sludge metagenome-assembled genomes encoding full-length rRNA genes using long-read sequencing.</title>
        <authorList>
            <person name="Singleton C.M."/>
            <person name="Petriglieri F."/>
            <person name="Kristensen J.M."/>
            <person name="Kirkegaard R.H."/>
            <person name="Michaelsen T.Y."/>
            <person name="Andersen M.H."/>
            <person name="Karst S.M."/>
            <person name="Dueholm M.S."/>
            <person name="Nielsen P.H."/>
            <person name="Albertsen M."/>
        </authorList>
    </citation>
    <scope>NUCLEOTIDE SEQUENCE [LARGE SCALE GENOMIC DNA]</scope>
    <source>
        <strain evidence="2">OdNE_18-Q3-R46-58_MAXAC.008</strain>
    </source>
</reference>
<comment type="caution">
    <text evidence="2">The sequence shown here is derived from an EMBL/GenBank/DDBJ whole genome shotgun (WGS) entry which is preliminary data.</text>
</comment>
<evidence type="ECO:0000313" key="2">
    <source>
        <dbReference type="EMBL" id="MBK8572193.1"/>
    </source>
</evidence>
<feature type="transmembrane region" description="Helical" evidence="1">
    <location>
        <begin position="103"/>
        <end position="122"/>
    </location>
</feature>
<feature type="transmembrane region" description="Helical" evidence="1">
    <location>
        <begin position="70"/>
        <end position="91"/>
    </location>
</feature>
<evidence type="ECO:0000256" key="1">
    <source>
        <dbReference type="SAM" id="Phobius"/>
    </source>
</evidence>
<proteinExistence type="predicted"/>
<keyword evidence="1" id="KW-0472">Membrane</keyword>
<evidence type="ECO:0000313" key="3">
    <source>
        <dbReference type="Proteomes" id="UP000709959"/>
    </source>
</evidence>
<organism evidence="2 3">
    <name type="scientific">Candidatus Geothrix odensensis</name>
    <dbReference type="NCBI Taxonomy" id="2954440"/>
    <lineage>
        <taxon>Bacteria</taxon>
        <taxon>Pseudomonadati</taxon>
        <taxon>Acidobacteriota</taxon>
        <taxon>Holophagae</taxon>
        <taxon>Holophagales</taxon>
        <taxon>Holophagaceae</taxon>
        <taxon>Geothrix</taxon>
    </lineage>
</organism>
<keyword evidence="1" id="KW-1133">Transmembrane helix</keyword>
<dbReference type="AlphaFoldDB" id="A0A936K5A4"/>
<accession>A0A936K5A4</accession>
<protein>
    <submittedName>
        <fullName evidence="2">Uncharacterized protein</fullName>
    </submittedName>
</protein>
<name>A0A936K5A4_9BACT</name>